<dbReference type="RefSeq" id="WP_157483287.1">
    <property type="nucleotide sequence ID" value="NZ_JAZDQD010000007.1"/>
</dbReference>
<dbReference type="Proteomes" id="UP000433945">
    <property type="component" value="Unassembled WGS sequence"/>
</dbReference>
<keyword evidence="1" id="KW-0812">Transmembrane</keyword>
<evidence type="ECO:0000256" key="1">
    <source>
        <dbReference type="SAM" id="Phobius"/>
    </source>
</evidence>
<protein>
    <recommendedName>
        <fullName evidence="2">2TM domain-containing protein</fullName>
    </recommendedName>
</protein>
<dbReference type="InterPro" id="IPR025698">
    <property type="entry name" value="2TM_dom"/>
</dbReference>
<keyword evidence="1" id="KW-1133">Transmembrane helix</keyword>
<accession>A0A6N8HET8</accession>
<dbReference type="AlphaFoldDB" id="A0A6N8HET8"/>
<evidence type="ECO:0000259" key="2">
    <source>
        <dbReference type="Pfam" id="PF13239"/>
    </source>
</evidence>
<gene>
    <name evidence="3" type="ORF">GN157_10080</name>
</gene>
<evidence type="ECO:0000313" key="4">
    <source>
        <dbReference type="Proteomes" id="UP000433945"/>
    </source>
</evidence>
<feature type="domain" description="2TM" evidence="2">
    <location>
        <begin position="8"/>
        <end position="91"/>
    </location>
</feature>
<comment type="caution">
    <text evidence="3">The sequence shown here is derived from an EMBL/GenBank/DDBJ whole genome shotgun (WGS) entry which is preliminary data.</text>
</comment>
<feature type="transmembrane region" description="Helical" evidence="1">
    <location>
        <begin position="52"/>
        <end position="78"/>
    </location>
</feature>
<dbReference type="EMBL" id="WOWP01000034">
    <property type="protein sequence ID" value="MUV04057.1"/>
    <property type="molecule type" value="Genomic_DNA"/>
</dbReference>
<evidence type="ECO:0000313" key="3">
    <source>
        <dbReference type="EMBL" id="MUV04057.1"/>
    </source>
</evidence>
<keyword evidence="4" id="KW-1185">Reference proteome</keyword>
<reference evidence="3 4" key="1">
    <citation type="submission" date="2019-12" db="EMBL/GenBank/DDBJ databases">
        <authorList>
            <person name="Sun J.-Q."/>
        </authorList>
    </citation>
    <scope>NUCLEOTIDE SEQUENCE [LARGE SCALE GENOMIC DNA]</scope>
    <source>
        <strain evidence="3 4">JCM 17928</strain>
    </source>
</reference>
<dbReference type="OrthoDB" id="1495672at2"/>
<dbReference type="Pfam" id="PF13239">
    <property type="entry name" value="2TM"/>
    <property type="match status" value="1"/>
</dbReference>
<sequence length="98" mass="11497">MKTTTPLERAHNRIECIRSFYTHLFAYAGLNIVLLIMWGLDFNIADIFWERTFFITAGLGGLAVLTHAIILFWHNYLLPKGWDERMIKKILSKTKKKI</sequence>
<proteinExistence type="predicted"/>
<name>A0A6N8HET8_9FLAO</name>
<feature type="transmembrane region" description="Helical" evidence="1">
    <location>
        <begin position="20"/>
        <end position="40"/>
    </location>
</feature>
<organism evidence="3 4">
    <name type="scientific">Flavobacterium rakeshii</name>
    <dbReference type="NCBI Taxonomy" id="1038845"/>
    <lineage>
        <taxon>Bacteria</taxon>
        <taxon>Pseudomonadati</taxon>
        <taxon>Bacteroidota</taxon>
        <taxon>Flavobacteriia</taxon>
        <taxon>Flavobacteriales</taxon>
        <taxon>Flavobacteriaceae</taxon>
        <taxon>Flavobacterium</taxon>
    </lineage>
</organism>
<keyword evidence="1" id="KW-0472">Membrane</keyword>